<protein>
    <submittedName>
        <fullName evidence="2">Uncharacterized protein</fullName>
    </submittedName>
</protein>
<evidence type="ECO:0000313" key="3">
    <source>
        <dbReference type="Proteomes" id="UP001222027"/>
    </source>
</evidence>
<feature type="transmembrane region" description="Helical" evidence="1">
    <location>
        <begin position="12"/>
        <end position="32"/>
    </location>
</feature>
<accession>A0AAV8RS98</accession>
<keyword evidence="3" id="KW-1185">Reference proteome</keyword>
<keyword evidence="1" id="KW-1133">Transmembrane helix</keyword>
<dbReference type="AlphaFoldDB" id="A0AAV8RS98"/>
<comment type="caution">
    <text evidence="2">The sequence shown here is derived from an EMBL/GenBank/DDBJ whole genome shotgun (WGS) entry which is preliminary data.</text>
</comment>
<dbReference type="Gene3D" id="3.40.50.2000">
    <property type="entry name" value="Glycogen Phosphorylase B"/>
    <property type="match status" value="1"/>
</dbReference>
<reference evidence="2 3" key="1">
    <citation type="submission" date="2022-12" db="EMBL/GenBank/DDBJ databases">
        <title>Chromosome-scale assembly of the Ensete ventricosum genome.</title>
        <authorList>
            <person name="Dussert Y."/>
            <person name="Stocks J."/>
            <person name="Wendawek A."/>
            <person name="Woldeyes F."/>
            <person name="Nichols R.A."/>
            <person name="Borrell J.S."/>
        </authorList>
    </citation>
    <scope>NUCLEOTIDE SEQUENCE [LARGE SCALE GENOMIC DNA]</scope>
    <source>
        <strain evidence="3">cv. Maze</strain>
        <tissue evidence="2">Seeds</tissue>
    </source>
</reference>
<dbReference type="SUPFAM" id="SSF53756">
    <property type="entry name" value="UDP-Glycosyltransferase/glycogen phosphorylase"/>
    <property type="match status" value="1"/>
</dbReference>
<proteinExistence type="predicted"/>
<keyword evidence="1" id="KW-0472">Membrane</keyword>
<dbReference type="EMBL" id="JAQQAF010000002">
    <property type="protein sequence ID" value="KAJ8505294.1"/>
    <property type="molecule type" value="Genomic_DNA"/>
</dbReference>
<sequence length="106" mass="11172">MFPYPAFGHINPFLQLGCSACAIGSGVRITFLSASANVPQIESLLPASMAISIVLLHLSAMLGLSLGVDSTADLLKLAVDGTRPQVESLLRQLRPHLVLSIHLLGV</sequence>
<name>A0AAV8RS98_ENSVE</name>
<gene>
    <name evidence="2" type="ORF">OPV22_006180</name>
</gene>
<evidence type="ECO:0000256" key="1">
    <source>
        <dbReference type="SAM" id="Phobius"/>
    </source>
</evidence>
<dbReference type="Proteomes" id="UP001222027">
    <property type="component" value="Unassembled WGS sequence"/>
</dbReference>
<keyword evidence="1" id="KW-0812">Transmembrane</keyword>
<feature type="transmembrane region" description="Helical" evidence="1">
    <location>
        <begin position="44"/>
        <end position="68"/>
    </location>
</feature>
<organism evidence="2 3">
    <name type="scientific">Ensete ventricosum</name>
    <name type="common">Abyssinian banana</name>
    <name type="synonym">Musa ensete</name>
    <dbReference type="NCBI Taxonomy" id="4639"/>
    <lineage>
        <taxon>Eukaryota</taxon>
        <taxon>Viridiplantae</taxon>
        <taxon>Streptophyta</taxon>
        <taxon>Embryophyta</taxon>
        <taxon>Tracheophyta</taxon>
        <taxon>Spermatophyta</taxon>
        <taxon>Magnoliopsida</taxon>
        <taxon>Liliopsida</taxon>
        <taxon>Zingiberales</taxon>
        <taxon>Musaceae</taxon>
        <taxon>Ensete</taxon>
    </lineage>
</organism>
<evidence type="ECO:0000313" key="2">
    <source>
        <dbReference type="EMBL" id="KAJ8505294.1"/>
    </source>
</evidence>